<dbReference type="RefSeq" id="WP_144301567.1">
    <property type="nucleotide sequence ID" value="NZ_QMIE01000002.1"/>
</dbReference>
<dbReference type="GO" id="GO:0005829">
    <property type="term" value="C:cytosol"/>
    <property type="evidence" value="ECO:0007669"/>
    <property type="project" value="TreeGrafter"/>
</dbReference>
<dbReference type="AlphaFoldDB" id="A0A7M3MHW7"/>
<dbReference type="SFLD" id="SFLDG01123">
    <property type="entry name" value="methyltransferase_(Class_B)"/>
    <property type="match status" value="1"/>
</dbReference>
<dbReference type="Pfam" id="PF04055">
    <property type="entry name" value="Radical_SAM"/>
    <property type="match status" value="1"/>
</dbReference>
<name>A0A7M3MHW7_9BACT</name>
<organism evidence="10 11">
    <name type="scientific">Oceanidesulfovibrio indonesiensis</name>
    <dbReference type="NCBI Taxonomy" id="54767"/>
    <lineage>
        <taxon>Bacteria</taxon>
        <taxon>Pseudomonadati</taxon>
        <taxon>Thermodesulfobacteriota</taxon>
        <taxon>Desulfovibrionia</taxon>
        <taxon>Desulfovibrionales</taxon>
        <taxon>Desulfovibrionaceae</taxon>
        <taxon>Oceanidesulfovibrio</taxon>
    </lineage>
</organism>
<dbReference type="EMBL" id="QMIE01000002">
    <property type="protein sequence ID" value="TVM19209.1"/>
    <property type="molecule type" value="Genomic_DNA"/>
</dbReference>
<keyword evidence="4" id="KW-0949">S-adenosyl-L-methionine</keyword>
<dbReference type="GO" id="GO:0003824">
    <property type="term" value="F:catalytic activity"/>
    <property type="evidence" value="ECO:0007669"/>
    <property type="project" value="InterPro"/>
</dbReference>
<dbReference type="SFLD" id="SFLDS00029">
    <property type="entry name" value="Radical_SAM"/>
    <property type="match status" value="1"/>
</dbReference>
<dbReference type="OrthoDB" id="9804952at2"/>
<keyword evidence="5" id="KW-0479">Metal-binding</keyword>
<dbReference type="SMART" id="SM00729">
    <property type="entry name" value="Elp3"/>
    <property type="match status" value="1"/>
</dbReference>
<evidence type="ECO:0000256" key="3">
    <source>
        <dbReference type="ARBA" id="ARBA00022679"/>
    </source>
</evidence>
<dbReference type="PROSITE" id="PS51918">
    <property type="entry name" value="RADICAL_SAM"/>
    <property type="match status" value="1"/>
</dbReference>
<evidence type="ECO:0000259" key="8">
    <source>
        <dbReference type="PROSITE" id="PS51332"/>
    </source>
</evidence>
<feature type="domain" description="B12-binding" evidence="8">
    <location>
        <begin position="1"/>
        <end position="133"/>
    </location>
</feature>
<sequence>MPSSKKLLMISPARERMPGEDFVFKLGFLNLPYLAAATPDDWDVAIIDEDVTPVDFAAEADLVALTAQTPVAPRAYQIADAFRKRGVPVVMGGVHASTLPDEALEHVDTVILGEGEFIWPQLLSDFENGRLQKRYQADTTQDLAGIAPPRRELLPLRRYLPLTLVETTRGCPHKCDFCGVSSFFGHRYRTRPPSEVLGELGSMFGGGFRHGVSQLLARTGLDLPYFIERRLIYFIDSNFAANRSHAMEIMRGLELMDVKWWCHATVDIANDLEFLEMMRRSGCIAVNVGFESLDPEHLRTMHKSYAAGHDYVAAIKTLHQHNIGIMGTFVVGFDNEDRTIFRRIYDFAIENQLDWALTFIRTPYPGTRLFKEMEEQGRIRTRDWTRYDTLNCVYEPVGMSVEELEQGLRALWKYTFSLSSIFRRIIKGPRVHPMFYLGMNMQFFQMTRKWQPTIDPVLHPEKE</sequence>
<dbReference type="PANTHER" id="PTHR43409:SF7">
    <property type="entry name" value="BLL1977 PROTEIN"/>
    <property type="match status" value="1"/>
</dbReference>
<accession>A0A7M3MHW7</accession>
<dbReference type="PANTHER" id="PTHR43409">
    <property type="entry name" value="ANAEROBIC MAGNESIUM-PROTOPORPHYRIN IX MONOMETHYL ESTER CYCLASE-RELATED"/>
    <property type="match status" value="1"/>
</dbReference>
<keyword evidence="3" id="KW-0808">Transferase</keyword>
<dbReference type="InterPro" id="IPR023404">
    <property type="entry name" value="rSAM_horseshoe"/>
</dbReference>
<dbReference type="Pfam" id="PF02310">
    <property type="entry name" value="B12-binding"/>
    <property type="match status" value="1"/>
</dbReference>
<dbReference type="SFLD" id="SFLDG01082">
    <property type="entry name" value="B12-binding_domain_containing"/>
    <property type="match status" value="1"/>
</dbReference>
<dbReference type="Proteomes" id="UP000448292">
    <property type="component" value="Unassembled WGS sequence"/>
</dbReference>
<keyword evidence="2" id="KW-0489">Methyltransferase</keyword>
<protein>
    <submittedName>
        <fullName evidence="10">Radical SAM protein</fullName>
    </submittedName>
</protein>
<comment type="caution">
    <text evidence="10">The sequence shown here is derived from an EMBL/GenBank/DDBJ whole genome shotgun (WGS) entry which is preliminary data.</text>
</comment>
<evidence type="ECO:0000256" key="1">
    <source>
        <dbReference type="ARBA" id="ARBA00001966"/>
    </source>
</evidence>
<dbReference type="InterPro" id="IPR034466">
    <property type="entry name" value="Methyltransferase_Class_B"/>
</dbReference>
<gene>
    <name evidence="10" type="ORF">DPQ33_02285</name>
</gene>
<evidence type="ECO:0000256" key="6">
    <source>
        <dbReference type="ARBA" id="ARBA00023004"/>
    </source>
</evidence>
<evidence type="ECO:0000256" key="4">
    <source>
        <dbReference type="ARBA" id="ARBA00022691"/>
    </source>
</evidence>
<evidence type="ECO:0000256" key="7">
    <source>
        <dbReference type="ARBA" id="ARBA00023014"/>
    </source>
</evidence>
<dbReference type="InterPro" id="IPR058240">
    <property type="entry name" value="rSAM_sf"/>
</dbReference>
<evidence type="ECO:0000259" key="9">
    <source>
        <dbReference type="PROSITE" id="PS51918"/>
    </source>
</evidence>
<reference evidence="10 11" key="1">
    <citation type="submission" date="2018-06" db="EMBL/GenBank/DDBJ databases">
        <title>Complete genome of Desulfovibrio indonesiensis P37SLT.</title>
        <authorList>
            <person name="Crispim J.S."/>
            <person name="Vidigal P.M.P."/>
            <person name="Silva L.C.F."/>
            <person name="Laguardia C.N."/>
            <person name="Araujo L.C."/>
            <person name="Dias R.S."/>
            <person name="Sousa M.P."/>
            <person name="Paula S.O."/>
            <person name="Silva C."/>
        </authorList>
    </citation>
    <scope>NUCLEOTIDE SEQUENCE [LARGE SCALE GENOMIC DNA]</scope>
    <source>
        <strain evidence="10 11">P37SLT</strain>
    </source>
</reference>
<proteinExistence type="predicted"/>
<keyword evidence="6" id="KW-0408">Iron</keyword>
<dbReference type="Gene3D" id="3.80.30.20">
    <property type="entry name" value="tm_1862 like domain"/>
    <property type="match status" value="1"/>
</dbReference>
<dbReference type="Gene3D" id="3.40.50.280">
    <property type="entry name" value="Cobalamin-binding domain"/>
    <property type="match status" value="1"/>
</dbReference>
<evidence type="ECO:0000313" key="10">
    <source>
        <dbReference type="EMBL" id="TVM19209.1"/>
    </source>
</evidence>
<keyword evidence="11" id="KW-1185">Reference proteome</keyword>
<comment type="cofactor">
    <cofactor evidence="1">
        <name>[4Fe-4S] cluster</name>
        <dbReference type="ChEBI" id="CHEBI:49883"/>
    </cofactor>
</comment>
<dbReference type="InterPro" id="IPR006638">
    <property type="entry name" value="Elp3/MiaA/NifB-like_rSAM"/>
</dbReference>
<feature type="domain" description="Radical SAM core" evidence="9">
    <location>
        <begin position="157"/>
        <end position="400"/>
    </location>
</feature>
<dbReference type="PROSITE" id="PS51332">
    <property type="entry name" value="B12_BINDING"/>
    <property type="match status" value="1"/>
</dbReference>
<dbReference type="SUPFAM" id="SSF102114">
    <property type="entry name" value="Radical SAM enzymes"/>
    <property type="match status" value="1"/>
</dbReference>
<dbReference type="InterPro" id="IPR006158">
    <property type="entry name" value="Cobalamin-bd"/>
</dbReference>
<evidence type="ECO:0000256" key="5">
    <source>
        <dbReference type="ARBA" id="ARBA00022723"/>
    </source>
</evidence>
<dbReference type="GO" id="GO:0046872">
    <property type="term" value="F:metal ion binding"/>
    <property type="evidence" value="ECO:0007669"/>
    <property type="project" value="UniProtKB-KW"/>
</dbReference>
<dbReference type="GO" id="GO:0031419">
    <property type="term" value="F:cobalamin binding"/>
    <property type="evidence" value="ECO:0007669"/>
    <property type="project" value="InterPro"/>
</dbReference>
<evidence type="ECO:0000313" key="11">
    <source>
        <dbReference type="Proteomes" id="UP000448292"/>
    </source>
</evidence>
<evidence type="ECO:0000256" key="2">
    <source>
        <dbReference type="ARBA" id="ARBA00022603"/>
    </source>
</evidence>
<keyword evidence="7" id="KW-0411">Iron-sulfur</keyword>
<dbReference type="CDD" id="cd02068">
    <property type="entry name" value="radical_SAM_B12_BD"/>
    <property type="match status" value="1"/>
</dbReference>
<dbReference type="InterPro" id="IPR051198">
    <property type="entry name" value="BchE-like"/>
</dbReference>
<dbReference type="GO" id="GO:0051539">
    <property type="term" value="F:4 iron, 4 sulfur cluster binding"/>
    <property type="evidence" value="ECO:0007669"/>
    <property type="project" value="UniProtKB-KW"/>
</dbReference>
<dbReference type="InterPro" id="IPR007197">
    <property type="entry name" value="rSAM"/>
</dbReference>
<dbReference type="CDD" id="cd01335">
    <property type="entry name" value="Radical_SAM"/>
    <property type="match status" value="1"/>
</dbReference>